<protein>
    <submittedName>
        <fullName evidence="2">Uncharacterized protein</fullName>
    </submittedName>
</protein>
<reference evidence="2" key="1">
    <citation type="submission" date="2023-03" db="EMBL/GenBank/DDBJ databases">
        <title>Massive genome expansion in bonnet fungi (Mycena s.s.) driven by repeated elements and novel gene families across ecological guilds.</title>
        <authorList>
            <consortium name="Lawrence Berkeley National Laboratory"/>
            <person name="Harder C.B."/>
            <person name="Miyauchi S."/>
            <person name="Viragh M."/>
            <person name="Kuo A."/>
            <person name="Thoen E."/>
            <person name="Andreopoulos B."/>
            <person name="Lu D."/>
            <person name="Skrede I."/>
            <person name="Drula E."/>
            <person name="Henrissat B."/>
            <person name="Morin E."/>
            <person name="Kohler A."/>
            <person name="Barry K."/>
            <person name="LaButti K."/>
            <person name="Morin E."/>
            <person name="Salamov A."/>
            <person name="Lipzen A."/>
            <person name="Mereny Z."/>
            <person name="Hegedus B."/>
            <person name="Baldrian P."/>
            <person name="Stursova M."/>
            <person name="Weitz H."/>
            <person name="Taylor A."/>
            <person name="Grigoriev I.V."/>
            <person name="Nagy L.G."/>
            <person name="Martin F."/>
            <person name="Kauserud H."/>
        </authorList>
    </citation>
    <scope>NUCLEOTIDE SEQUENCE</scope>
    <source>
        <strain evidence="2">CBHHK188m</strain>
    </source>
</reference>
<name>A0AAD7KDL1_9AGAR</name>
<sequence length="137" mass="15494">MKFDSCNLWQEEFGESTLEIHIDCIIENFGGRDGCLRRNEEHFRPASHGSDIGRRSGDVHDDEEDNNQGDKGEDEDEDGRNGSSENEEDGSEDDEHGGEDEDDKDEDGSDQGDVSEEEEEVQMPKKRKWTETSVIPS</sequence>
<organism evidence="2 3">
    <name type="scientific">Mycena maculata</name>
    <dbReference type="NCBI Taxonomy" id="230809"/>
    <lineage>
        <taxon>Eukaryota</taxon>
        <taxon>Fungi</taxon>
        <taxon>Dikarya</taxon>
        <taxon>Basidiomycota</taxon>
        <taxon>Agaricomycotina</taxon>
        <taxon>Agaricomycetes</taxon>
        <taxon>Agaricomycetidae</taxon>
        <taxon>Agaricales</taxon>
        <taxon>Marasmiineae</taxon>
        <taxon>Mycenaceae</taxon>
        <taxon>Mycena</taxon>
    </lineage>
</organism>
<keyword evidence="3" id="KW-1185">Reference proteome</keyword>
<dbReference type="AlphaFoldDB" id="A0AAD7KDL1"/>
<accession>A0AAD7KDL1</accession>
<proteinExistence type="predicted"/>
<feature type="region of interest" description="Disordered" evidence="1">
    <location>
        <begin position="42"/>
        <end position="137"/>
    </location>
</feature>
<dbReference type="Proteomes" id="UP001215280">
    <property type="component" value="Unassembled WGS sequence"/>
</dbReference>
<dbReference type="EMBL" id="JARJLG010000003">
    <property type="protein sequence ID" value="KAJ7782586.1"/>
    <property type="molecule type" value="Genomic_DNA"/>
</dbReference>
<feature type="compositionally biased region" description="Acidic residues" evidence="1">
    <location>
        <begin position="85"/>
        <end position="121"/>
    </location>
</feature>
<evidence type="ECO:0000313" key="2">
    <source>
        <dbReference type="EMBL" id="KAJ7782586.1"/>
    </source>
</evidence>
<gene>
    <name evidence="2" type="ORF">DFH07DRAFT_764719</name>
</gene>
<feature type="compositionally biased region" description="Acidic residues" evidence="1">
    <location>
        <begin position="60"/>
        <end position="78"/>
    </location>
</feature>
<evidence type="ECO:0000313" key="3">
    <source>
        <dbReference type="Proteomes" id="UP001215280"/>
    </source>
</evidence>
<evidence type="ECO:0000256" key="1">
    <source>
        <dbReference type="SAM" id="MobiDB-lite"/>
    </source>
</evidence>
<comment type="caution">
    <text evidence="2">The sequence shown here is derived from an EMBL/GenBank/DDBJ whole genome shotgun (WGS) entry which is preliminary data.</text>
</comment>